<evidence type="ECO:0000256" key="3">
    <source>
        <dbReference type="ARBA" id="ARBA00022970"/>
    </source>
</evidence>
<keyword evidence="9" id="KW-1185">Reference proteome</keyword>
<dbReference type="PANTHER" id="PTHR22950">
    <property type="entry name" value="AMINO ACID TRANSPORTER"/>
    <property type="match status" value="1"/>
</dbReference>
<dbReference type="GO" id="GO:0005774">
    <property type="term" value="C:vacuolar membrane"/>
    <property type="evidence" value="ECO:0007669"/>
    <property type="project" value="TreeGrafter"/>
</dbReference>
<evidence type="ECO:0000313" key="9">
    <source>
        <dbReference type="Proteomes" id="UP000823749"/>
    </source>
</evidence>
<gene>
    <name evidence="8" type="ORF">RHGRI_007370</name>
</gene>
<evidence type="ECO:0000256" key="5">
    <source>
        <dbReference type="ARBA" id="ARBA00023136"/>
    </source>
</evidence>
<dbReference type="EMBL" id="JACTNZ010000003">
    <property type="protein sequence ID" value="KAG5557085.1"/>
    <property type="molecule type" value="Genomic_DNA"/>
</dbReference>
<reference evidence="8" key="1">
    <citation type="submission" date="2020-08" db="EMBL/GenBank/DDBJ databases">
        <title>Plant Genome Project.</title>
        <authorList>
            <person name="Zhang R.-G."/>
        </authorList>
    </citation>
    <scope>NUCLEOTIDE SEQUENCE</scope>
    <source>
        <strain evidence="8">WSP0</strain>
        <tissue evidence="8">Leaf</tissue>
    </source>
</reference>
<keyword evidence="5 6" id="KW-0472">Membrane</keyword>
<evidence type="ECO:0000256" key="4">
    <source>
        <dbReference type="ARBA" id="ARBA00022989"/>
    </source>
</evidence>
<dbReference type="PANTHER" id="PTHR22950:SF698">
    <property type="entry name" value="AMINO ACID TRANSPORTER TRANSMEMBRANE DOMAIN-CONTAINING PROTEIN"/>
    <property type="match status" value="1"/>
</dbReference>
<dbReference type="InterPro" id="IPR013057">
    <property type="entry name" value="AA_transpt_TM"/>
</dbReference>
<protein>
    <recommendedName>
        <fullName evidence="7">Amino acid transporter transmembrane domain-containing protein</fullName>
    </recommendedName>
</protein>
<keyword evidence="4 6" id="KW-1133">Transmembrane helix</keyword>
<name>A0AAV6KXD8_9ERIC</name>
<dbReference type="GO" id="GO:0015179">
    <property type="term" value="F:L-amino acid transmembrane transporter activity"/>
    <property type="evidence" value="ECO:0007669"/>
    <property type="project" value="TreeGrafter"/>
</dbReference>
<feature type="domain" description="Amino acid transporter transmembrane" evidence="7">
    <location>
        <begin position="8"/>
        <end position="141"/>
    </location>
</feature>
<keyword evidence="3" id="KW-0813">Transport</keyword>
<feature type="transmembrane region" description="Helical" evidence="6">
    <location>
        <begin position="63"/>
        <end position="84"/>
    </location>
</feature>
<feature type="transmembrane region" description="Helical" evidence="6">
    <location>
        <begin position="24"/>
        <end position="43"/>
    </location>
</feature>
<sequence length="142" mass="15406">MDSNTLITTYPNIAATAFGRKGRITASIIIYSELYLVATGFLIREGDNLHKLFPNFALKLGNLTMDGTHSFVIFVGAMIFPLILLSDLGIFSYISFGGVISSINIVAAIFCVTITKGIEFHGKGILVNFKGLPTTLSLYTFS</sequence>
<evidence type="ECO:0000313" key="8">
    <source>
        <dbReference type="EMBL" id="KAG5557085.1"/>
    </source>
</evidence>
<comment type="subcellular location">
    <subcellularLocation>
        <location evidence="1">Membrane</location>
        <topology evidence="1">Multi-pass membrane protein</topology>
    </subcellularLocation>
</comment>
<proteinExistence type="predicted"/>
<organism evidence="8 9">
    <name type="scientific">Rhododendron griersonianum</name>
    <dbReference type="NCBI Taxonomy" id="479676"/>
    <lineage>
        <taxon>Eukaryota</taxon>
        <taxon>Viridiplantae</taxon>
        <taxon>Streptophyta</taxon>
        <taxon>Embryophyta</taxon>
        <taxon>Tracheophyta</taxon>
        <taxon>Spermatophyta</taxon>
        <taxon>Magnoliopsida</taxon>
        <taxon>eudicotyledons</taxon>
        <taxon>Gunneridae</taxon>
        <taxon>Pentapetalae</taxon>
        <taxon>asterids</taxon>
        <taxon>Ericales</taxon>
        <taxon>Ericaceae</taxon>
        <taxon>Ericoideae</taxon>
        <taxon>Rhodoreae</taxon>
        <taxon>Rhododendron</taxon>
    </lineage>
</organism>
<evidence type="ECO:0000256" key="1">
    <source>
        <dbReference type="ARBA" id="ARBA00004141"/>
    </source>
</evidence>
<evidence type="ECO:0000256" key="6">
    <source>
        <dbReference type="SAM" id="Phobius"/>
    </source>
</evidence>
<dbReference type="Pfam" id="PF01490">
    <property type="entry name" value="Aa_trans"/>
    <property type="match status" value="1"/>
</dbReference>
<dbReference type="AlphaFoldDB" id="A0AAV6KXD8"/>
<keyword evidence="2 6" id="KW-0812">Transmembrane</keyword>
<comment type="caution">
    <text evidence="8">The sequence shown here is derived from an EMBL/GenBank/DDBJ whole genome shotgun (WGS) entry which is preliminary data.</text>
</comment>
<evidence type="ECO:0000259" key="7">
    <source>
        <dbReference type="Pfam" id="PF01490"/>
    </source>
</evidence>
<dbReference type="Proteomes" id="UP000823749">
    <property type="component" value="Chromosome 3"/>
</dbReference>
<keyword evidence="3" id="KW-0029">Amino-acid transport</keyword>
<accession>A0AAV6KXD8</accession>
<evidence type="ECO:0000256" key="2">
    <source>
        <dbReference type="ARBA" id="ARBA00022692"/>
    </source>
</evidence>
<feature type="transmembrane region" description="Helical" evidence="6">
    <location>
        <begin position="90"/>
        <end position="114"/>
    </location>
</feature>